<accession>A0A4S9VYH4</accession>
<protein>
    <submittedName>
        <fullName evidence="2">Uncharacterized protein</fullName>
    </submittedName>
</protein>
<proteinExistence type="predicted"/>
<organism evidence="2 3">
    <name type="scientific">Aureobasidium pullulans</name>
    <name type="common">Black yeast</name>
    <name type="synonym">Pullularia pullulans</name>
    <dbReference type="NCBI Taxonomy" id="5580"/>
    <lineage>
        <taxon>Eukaryota</taxon>
        <taxon>Fungi</taxon>
        <taxon>Dikarya</taxon>
        <taxon>Ascomycota</taxon>
        <taxon>Pezizomycotina</taxon>
        <taxon>Dothideomycetes</taxon>
        <taxon>Dothideomycetidae</taxon>
        <taxon>Dothideales</taxon>
        <taxon>Saccotheciaceae</taxon>
        <taxon>Aureobasidium</taxon>
    </lineage>
</organism>
<comment type="caution">
    <text evidence="2">The sequence shown here is derived from an EMBL/GenBank/DDBJ whole genome shotgun (WGS) entry which is preliminary data.</text>
</comment>
<feature type="compositionally biased region" description="Polar residues" evidence="1">
    <location>
        <begin position="84"/>
        <end position="93"/>
    </location>
</feature>
<feature type="compositionally biased region" description="Polar residues" evidence="1">
    <location>
        <begin position="114"/>
        <end position="124"/>
    </location>
</feature>
<feature type="compositionally biased region" description="Basic and acidic residues" evidence="1">
    <location>
        <begin position="64"/>
        <end position="83"/>
    </location>
</feature>
<evidence type="ECO:0000313" key="2">
    <source>
        <dbReference type="EMBL" id="THZ57633.1"/>
    </source>
</evidence>
<reference evidence="2 3" key="1">
    <citation type="submission" date="2018-10" db="EMBL/GenBank/DDBJ databases">
        <title>Fifty Aureobasidium pullulans genomes reveal a recombining polyextremotolerant generalist.</title>
        <authorList>
            <person name="Gostincar C."/>
            <person name="Turk M."/>
            <person name="Zajc J."/>
            <person name="Gunde-Cimerman N."/>
        </authorList>
    </citation>
    <scope>NUCLEOTIDE SEQUENCE [LARGE SCALE GENOMIC DNA]</scope>
    <source>
        <strain evidence="2 3">EXF-3519</strain>
    </source>
</reference>
<evidence type="ECO:0000313" key="3">
    <source>
        <dbReference type="Proteomes" id="UP000309734"/>
    </source>
</evidence>
<name>A0A4S9VYH4_AURPU</name>
<sequence length="154" mass="17470">MKHEPQRTFDPRHFHKLFAANKPVAGVDRMKSQTETIDTNKSSPNTLKIDGNMIEETNVQPNKFTKEKEAEPKNTLNKDKIHDTQPTCVSSQEEAAIFDDIPSKKRKVADRPSTKVNEIQSVRSSQHKSHIEPSKQDVAAILDDPAPNKRMKND</sequence>
<dbReference type="EMBL" id="QZBS01000749">
    <property type="protein sequence ID" value="THZ57633.1"/>
    <property type="molecule type" value="Genomic_DNA"/>
</dbReference>
<feature type="region of interest" description="Disordered" evidence="1">
    <location>
        <begin position="61"/>
        <end position="154"/>
    </location>
</feature>
<dbReference type="AlphaFoldDB" id="A0A4S9VYH4"/>
<dbReference type="Proteomes" id="UP000309734">
    <property type="component" value="Unassembled WGS sequence"/>
</dbReference>
<evidence type="ECO:0000256" key="1">
    <source>
        <dbReference type="SAM" id="MobiDB-lite"/>
    </source>
</evidence>
<gene>
    <name evidence="2" type="ORF">D6C85_10402</name>
</gene>